<reference evidence="2" key="1">
    <citation type="submission" date="2013-01" db="EMBL/GenBank/DDBJ databases">
        <title>Draft Genome Sequence of a Mulberry Tree, Morus notabilis C.K. Schneid.</title>
        <authorList>
            <person name="He N."/>
            <person name="Zhao S."/>
        </authorList>
    </citation>
    <scope>NUCLEOTIDE SEQUENCE</scope>
</reference>
<evidence type="ECO:0000313" key="1">
    <source>
        <dbReference type="EMBL" id="EXC19615.1"/>
    </source>
</evidence>
<name>W9RZV9_9ROSA</name>
<proteinExistence type="predicted"/>
<dbReference type="PANTHER" id="PTHR10426:SF79">
    <property type="entry name" value="PROTEIN STRICTOSIDINE SYNTHASE-LIKE 2"/>
    <property type="match status" value="1"/>
</dbReference>
<dbReference type="AlphaFoldDB" id="W9RZV9"/>
<dbReference type="STRING" id="981085.W9RZV9"/>
<dbReference type="PANTHER" id="PTHR10426">
    <property type="entry name" value="STRICTOSIDINE SYNTHASE-RELATED"/>
    <property type="match status" value="1"/>
</dbReference>
<organism evidence="1 2">
    <name type="scientific">Morus notabilis</name>
    <dbReference type="NCBI Taxonomy" id="981085"/>
    <lineage>
        <taxon>Eukaryota</taxon>
        <taxon>Viridiplantae</taxon>
        <taxon>Streptophyta</taxon>
        <taxon>Embryophyta</taxon>
        <taxon>Tracheophyta</taxon>
        <taxon>Spermatophyta</taxon>
        <taxon>Magnoliopsida</taxon>
        <taxon>eudicotyledons</taxon>
        <taxon>Gunneridae</taxon>
        <taxon>Pentapetalae</taxon>
        <taxon>rosids</taxon>
        <taxon>fabids</taxon>
        <taxon>Rosales</taxon>
        <taxon>Moraceae</taxon>
        <taxon>Moreae</taxon>
        <taxon>Morus</taxon>
    </lineage>
</organism>
<dbReference type="SUPFAM" id="SSF63829">
    <property type="entry name" value="Calcium-dependent phosphotriesterase"/>
    <property type="match status" value="1"/>
</dbReference>
<accession>W9RZV9</accession>
<dbReference type="GO" id="GO:0012505">
    <property type="term" value="C:endomembrane system"/>
    <property type="evidence" value="ECO:0007669"/>
    <property type="project" value="TreeGrafter"/>
</dbReference>
<protein>
    <submittedName>
        <fullName evidence="1">Uncharacterized protein</fullName>
    </submittedName>
</protein>
<dbReference type="GO" id="GO:0016787">
    <property type="term" value="F:hydrolase activity"/>
    <property type="evidence" value="ECO:0007669"/>
    <property type="project" value="TreeGrafter"/>
</dbReference>
<sequence>MMYWLRNPKAGTFEVFAQLPGFPDNIKRSPRGGFWAYTCLAKWRGRGLMIRLSEEGVVLDVLEDKSGVKWKAVWRWESLDWIYT</sequence>
<keyword evidence="2" id="KW-1185">Reference proteome</keyword>
<dbReference type="Gene3D" id="2.120.10.30">
    <property type="entry name" value="TolB, C-terminal domain"/>
    <property type="match status" value="1"/>
</dbReference>
<dbReference type="InterPro" id="IPR011042">
    <property type="entry name" value="6-blade_b-propeller_TolB-like"/>
</dbReference>
<dbReference type="Proteomes" id="UP000030645">
    <property type="component" value="Unassembled WGS sequence"/>
</dbReference>
<dbReference type="EMBL" id="KE345879">
    <property type="protein sequence ID" value="EXC19615.1"/>
    <property type="molecule type" value="Genomic_DNA"/>
</dbReference>
<evidence type="ECO:0000313" key="2">
    <source>
        <dbReference type="Proteomes" id="UP000030645"/>
    </source>
</evidence>
<gene>
    <name evidence="1" type="ORF">L484_019361</name>
</gene>
<dbReference type="eggNOG" id="KOG1520">
    <property type="taxonomic scope" value="Eukaryota"/>
</dbReference>